<dbReference type="Pfam" id="PF13356">
    <property type="entry name" value="Arm-DNA-bind_3"/>
    <property type="match status" value="1"/>
</dbReference>
<dbReference type="PANTHER" id="PTHR30629">
    <property type="entry name" value="PROPHAGE INTEGRASE"/>
    <property type="match status" value="1"/>
</dbReference>
<reference evidence="4 5" key="1">
    <citation type="submission" date="2017-04" db="EMBL/GenBank/DDBJ databases">
        <authorList>
            <person name="Afonso C.L."/>
            <person name="Miller P.J."/>
            <person name="Scott M.A."/>
            <person name="Spackman E."/>
            <person name="Goraichik I."/>
            <person name="Dimitrov K.M."/>
            <person name="Suarez D.L."/>
            <person name="Swayne D.E."/>
        </authorList>
    </citation>
    <scope>NUCLEOTIDE SEQUENCE [LARGE SCALE GENOMIC DNA]</scope>
    <source>
        <strain evidence="4 5">DSM 13146</strain>
    </source>
</reference>
<keyword evidence="2" id="KW-0229">DNA integration</keyword>
<evidence type="ECO:0000256" key="2">
    <source>
        <dbReference type="ARBA" id="ARBA00022908"/>
    </source>
</evidence>
<gene>
    <name evidence="4" type="ORF">SAMN02746041_03062</name>
</gene>
<dbReference type="InterPro" id="IPR025166">
    <property type="entry name" value="Integrase_DNA_bind_dom"/>
</dbReference>
<dbReference type="Proteomes" id="UP000192783">
    <property type="component" value="Unassembled WGS sequence"/>
</dbReference>
<dbReference type="GO" id="GO:0015074">
    <property type="term" value="P:DNA integration"/>
    <property type="evidence" value="ECO:0007669"/>
    <property type="project" value="UniProtKB-KW"/>
</dbReference>
<dbReference type="InterPro" id="IPR050808">
    <property type="entry name" value="Phage_Integrase"/>
</dbReference>
<accession>A0A1W1XV65</accession>
<dbReference type="STRING" id="1121390.SAMN02746041_03062"/>
<comment type="similarity">
    <text evidence="1">Belongs to the 'phage' integrase family.</text>
</comment>
<dbReference type="AlphaFoldDB" id="A0A1W1XV65"/>
<keyword evidence="5" id="KW-1185">Reference proteome</keyword>
<organism evidence="4 5">
    <name type="scientific">Desulfacinum hydrothermale DSM 13146</name>
    <dbReference type="NCBI Taxonomy" id="1121390"/>
    <lineage>
        <taxon>Bacteria</taxon>
        <taxon>Pseudomonadati</taxon>
        <taxon>Thermodesulfobacteriota</taxon>
        <taxon>Syntrophobacteria</taxon>
        <taxon>Syntrophobacterales</taxon>
        <taxon>Syntrophobacteraceae</taxon>
        <taxon>Desulfacinum</taxon>
    </lineage>
</organism>
<evidence type="ECO:0000259" key="3">
    <source>
        <dbReference type="Pfam" id="PF13356"/>
    </source>
</evidence>
<dbReference type="InterPro" id="IPR038488">
    <property type="entry name" value="Integrase_DNA-bd_sf"/>
</dbReference>
<dbReference type="Gene3D" id="3.30.160.390">
    <property type="entry name" value="Integrase, DNA-binding domain"/>
    <property type="match status" value="1"/>
</dbReference>
<feature type="domain" description="Integrase DNA-binding" evidence="3">
    <location>
        <begin position="3"/>
        <end position="74"/>
    </location>
</feature>
<evidence type="ECO:0000313" key="5">
    <source>
        <dbReference type="Proteomes" id="UP000192783"/>
    </source>
</evidence>
<sequence>MRLTDTKVRNLKPREKPYKVHNGGGLYLQVTPARGKLWRLKYRFEGKEKTLSIVKYPLVFLSEGREKARQANKRWIRASVPPRMGSESMLVSPPNHTSLIQE</sequence>
<protein>
    <recommendedName>
        <fullName evidence="3">Integrase DNA-binding domain-containing protein</fullName>
    </recommendedName>
</protein>
<name>A0A1W1XV65_9BACT</name>
<proteinExistence type="inferred from homology"/>
<dbReference type="RefSeq" id="WP_084058958.1">
    <property type="nucleotide sequence ID" value="NZ_FWXF01000023.1"/>
</dbReference>
<evidence type="ECO:0000256" key="1">
    <source>
        <dbReference type="ARBA" id="ARBA00008857"/>
    </source>
</evidence>
<dbReference type="PANTHER" id="PTHR30629:SF2">
    <property type="entry name" value="PROPHAGE INTEGRASE INTS-RELATED"/>
    <property type="match status" value="1"/>
</dbReference>
<dbReference type="EMBL" id="FWXF01000023">
    <property type="protein sequence ID" value="SMC27755.1"/>
    <property type="molecule type" value="Genomic_DNA"/>
</dbReference>
<dbReference type="OrthoDB" id="9775880at2"/>
<evidence type="ECO:0000313" key="4">
    <source>
        <dbReference type="EMBL" id="SMC27755.1"/>
    </source>
</evidence>